<keyword evidence="3 10" id="KW-0227">DNA damage</keyword>
<dbReference type="Gene3D" id="3.40.50.10930">
    <property type="match status" value="1"/>
</dbReference>
<dbReference type="SUPFAM" id="SSF52980">
    <property type="entry name" value="Restriction endonuclease-like"/>
    <property type="match status" value="1"/>
</dbReference>
<dbReference type="RefSeq" id="WP_376813965.1">
    <property type="nucleotide sequence ID" value="NZ_JBHSDY010000010.1"/>
</dbReference>
<evidence type="ECO:0000256" key="4">
    <source>
        <dbReference type="ARBA" id="ARBA00022801"/>
    </source>
</evidence>
<keyword evidence="8 10" id="KW-0238">DNA-binding</keyword>
<feature type="domain" description="RecC C-terminal" evidence="11">
    <location>
        <begin position="851"/>
        <end position="1094"/>
    </location>
</feature>
<dbReference type="SUPFAM" id="SSF52540">
    <property type="entry name" value="P-loop containing nucleoside triphosphate hydrolases"/>
    <property type="match status" value="2"/>
</dbReference>
<dbReference type="NCBIfam" id="TIGR01450">
    <property type="entry name" value="recC"/>
    <property type="match status" value="1"/>
</dbReference>
<evidence type="ECO:0000313" key="12">
    <source>
        <dbReference type="EMBL" id="MFC4299432.1"/>
    </source>
</evidence>
<dbReference type="InterPro" id="IPR006697">
    <property type="entry name" value="RecC"/>
</dbReference>
<evidence type="ECO:0000256" key="7">
    <source>
        <dbReference type="ARBA" id="ARBA00022840"/>
    </source>
</evidence>
<dbReference type="InterPro" id="IPR027417">
    <property type="entry name" value="P-loop_NTPase"/>
</dbReference>
<dbReference type="HAMAP" id="MF_01486">
    <property type="entry name" value="RecC"/>
    <property type="match status" value="1"/>
</dbReference>
<protein>
    <recommendedName>
        <fullName evidence="10">RecBCD enzyme subunit RecC</fullName>
    </recommendedName>
    <alternativeName>
        <fullName evidence="10">Exonuclease V subunit RecC</fullName>
        <shortName evidence="10">ExoV subunit RecC</shortName>
    </alternativeName>
    <alternativeName>
        <fullName evidence="10">Helicase/nuclease RecBCD subunit RecC</fullName>
    </alternativeName>
</protein>
<dbReference type="PIRSF" id="PIRSF000980">
    <property type="entry name" value="RecC"/>
    <property type="match status" value="1"/>
</dbReference>
<dbReference type="Pfam" id="PF17946">
    <property type="entry name" value="RecC_C"/>
    <property type="match status" value="1"/>
</dbReference>
<dbReference type="GO" id="GO:0008854">
    <property type="term" value="F:exodeoxyribonuclease V activity"/>
    <property type="evidence" value="ECO:0007669"/>
    <property type="project" value="UniProtKB-EC"/>
</dbReference>
<dbReference type="Gene3D" id="3.40.50.300">
    <property type="entry name" value="P-loop containing nucleotide triphosphate hydrolases"/>
    <property type="match status" value="2"/>
</dbReference>
<keyword evidence="13" id="KW-1185">Reference proteome</keyword>
<keyword evidence="7 10" id="KW-0067">ATP-binding</keyword>
<evidence type="ECO:0000256" key="5">
    <source>
        <dbReference type="ARBA" id="ARBA00022806"/>
    </source>
</evidence>
<evidence type="ECO:0000256" key="8">
    <source>
        <dbReference type="ARBA" id="ARBA00023125"/>
    </source>
</evidence>
<dbReference type="Pfam" id="PF04257">
    <property type="entry name" value="Exonuc_V_gamma"/>
    <property type="match status" value="1"/>
</dbReference>
<organism evidence="12 13">
    <name type="scientific">Castellaniella hirudinis</name>
    <dbReference type="NCBI Taxonomy" id="1144617"/>
    <lineage>
        <taxon>Bacteria</taxon>
        <taxon>Pseudomonadati</taxon>
        <taxon>Pseudomonadota</taxon>
        <taxon>Betaproteobacteria</taxon>
        <taxon>Burkholderiales</taxon>
        <taxon>Alcaligenaceae</taxon>
        <taxon>Castellaniella</taxon>
    </lineage>
</organism>
<evidence type="ECO:0000256" key="10">
    <source>
        <dbReference type="HAMAP-Rule" id="MF_01486"/>
    </source>
</evidence>
<keyword evidence="1 10" id="KW-0540">Nuclease</keyword>
<dbReference type="Gene3D" id="1.10.10.160">
    <property type="match status" value="1"/>
</dbReference>
<evidence type="ECO:0000256" key="9">
    <source>
        <dbReference type="ARBA" id="ARBA00023204"/>
    </source>
</evidence>
<comment type="function">
    <text evidence="10">A helicase/nuclease that prepares dsDNA breaks (DSB) for recombinational DNA repair. Binds to DSBs and unwinds DNA via a highly rapid and processive ATP-dependent bidirectional helicase activity. Unwinds dsDNA until it encounters a Chi (crossover hotspot instigator) sequence from the 3' direction. Cuts ssDNA a few nucleotides 3' to the Chi site. The properties and activities of the enzyme are changed at Chi. The Chi-altered holoenzyme produces a long 3'-ssDNA overhang and facilitates RecA-binding to the ssDNA for homologous DNA recombination and repair. Holoenzyme degrades any linearized DNA that is unable to undergo homologous recombination. In the holoenzyme this subunit recognizes the wild-type Chi sequence, and when added to isolated RecB increases its ATP-dependent helicase processivity.</text>
</comment>
<accession>A0ABV8S2P8</accession>
<comment type="subunit">
    <text evidence="10">Heterotrimer of RecB, RecC and RecD. All subunits contribute to DNA-binding.</text>
</comment>
<evidence type="ECO:0000256" key="6">
    <source>
        <dbReference type="ARBA" id="ARBA00022839"/>
    </source>
</evidence>
<dbReference type="InterPro" id="IPR011335">
    <property type="entry name" value="Restrct_endonuc-II-like"/>
</dbReference>
<keyword evidence="9 10" id="KW-0234">DNA repair</keyword>
<evidence type="ECO:0000259" key="11">
    <source>
        <dbReference type="Pfam" id="PF17946"/>
    </source>
</evidence>
<evidence type="ECO:0000256" key="2">
    <source>
        <dbReference type="ARBA" id="ARBA00022741"/>
    </source>
</evidence>
<comment type="similarity">
    <text evidence="10">Belongs to the RecC family.</text>
</comment>
<dbReference type="InterPro" id="IPR013986">
    <property type="entry name" value="DExx_box_DNA_helicase_dom_sf"/>
</dbReference>
<dbReference type="Proteomes" id="UP001595756">
    <property type="component" value="Unassembled WGS sequence"/>
</dbReference>
<comment type="miscellaneous">
    <text evidence="10">In the RecBCD complex, RecB has a slow 3'-5' helicase, an exonuclease activity and loads RecA onto ssDNA, RecD has a fast 5'-3' helicase activity, while RecC stimulates the ATPase and processivity of the RecB helicase and contributes to recognition of the Chi site.</text>
</comment>
<dbReference type="InterPro" id="IPR041500">
    <property type="entry name" value="RecC_C"/>
</dbReference>
<dbReference type="EMBL" id="JBHSDY010000010">
    <property type="protein sequence ID" value="MFC4299432.1"/>
    <property type="molecule type" value="Genomic_DNA"/>
</dbReference>
<evidence type="ECO:0000256" key="3">
    <source>
        <dbReference type="ARBA" id="ARBA00022763"/>
    </source>
</evidence>
<keyword evidence="6 10" id="KW-0269">Exonuclease</keyword>
<evidence type="ECO:0000313" key="13">
    <source>
        <dbReference type="Proteomes" id="UP001595756"/>
    </source>
</evidence>
<gene>
    <name evidence="10 12" type="primary">recC</name>
    <name evidence="12" type="ORF">ACFO0J_15420</name>
</gene>
<reference evidence="13" key="1">
    <citation type="journal article" date="2019" name="Int. J. Syst. Evol. Microbiol.">
        <title>The Global Catalogue of Microorganisms (GCM) 10K type strain sequencing project: providing services to taxonomists for standard genome sequencing and annotation.</title>
        <authorList>
            <consortium name="The Broad Institute Genomics Platform"/>
            <consortium name="The Broad Institute Genome Sequencing Center for Infectious Disease"/>
            <person name="Wu L."/>
            <person name="Ma J."/>
        </authorList>
    </citation>
    <scope>NUCLEOTIDE SEQUENCE [LARGE SCALE GENOMIC DNA]</scope>
    <source>
        <strain evidence="13">CGMCC 1.19029</strain>
    </source>
</reference>
<keyword evidence="5 10" id="KW-0347">Helicase</keyword>
<evidence type="ECO:0000256" key="1">
    <source>
        <dbReference type="ARBA" id="ARBA00022722"/>
    </source>
</evidence>
<dbReference type="PANTHER" id="PTHR30591:SF1">
    <property type="entry name" value="RECBCD ENZYME SUBUNIT RECC"/>
    <property type="match status" value="1"/>
</dbReference>
<keyword evidence="4 10" id="KW-0378">Hydrolase</keyword>
<dbReference type="PANTHER" id="PTHR30591">
    <property type="entry name" value="RECBCD ENZYME SUBUNIT RECC"/>
    <property type="match status" value="1"/>
</dbReference>
<sequence length="1163" mass="129938">MAELTPGLMLVHGNRAEQLREVLVAWLRHSPLDPLENEYLLVHSNGIAQWLRLALAERDQGCGIAAALDFLLPSRFMWQAYRAVLGAGAVPEQSPLDKDPLAWRLMRLLPTLAGQPGFEPVARFLADDAGVRKRHQLAYRLADLFDQYQVYRADWLDAWSRGRLVLPDALGREAEALSESQAWQARLWRALLDDLGADGGAPVGRAAVHEAFMARVRAPDDAPRPAGLPRRLLVFGISAMPRQTLEALSGLSRWIQILVCVNNPCAHYWADILGDRDLLRARFRRQARRPGMPEVLDEQALHQQTHPLLASWGRQGRDFIGLLDDIDDPAHRARCGLAFEALHQRIDAFEALPGDTLLEQLQDDIRDLRPLAETRARWPAVDPAQDDSLRFHVAHSAQREVEILHDQLLSAFAADPGLQPRDVIVMVPDIEAYAPHVQAVFGQYGLRDRRHVPYALADRGQRQADPLVIVLEQLLSLPRLRLGIQEVLEWLDVPALRARFGIEAADLPLLQAWARDAEVRWGLHAEHRSAFGLEQAPAAAHGHTWRFGLDRMLLGYAAGPDAPGWSGIEPYGETGGLQAQVLGALARLLDTLDRYWRLLGRDAAPAQWVASLQALIDDCFSPVSDADEHTLARFREILQDWALLCETAGMDEALPVSIVAEHCLGQLDQAGLSQRFFAGAVTFATLMPMRAIPFRRVCLLGMQDGAFPRQRVPVDFDLMALHPRPGDRSRREDDRYLFMEALLSARDQLYLSWVGHSVHDNTPQPPSVLVSQLMDHLDRGWQSADGAKSLSGALSLHHPLQPFSRRYFPVPARTGPGALYTYAAEWRGAREPADAGPQPAPAALPPVQRDAALRLDVLRQFLRHPVRAFFQQRLQVFFEAPAPDLDEGEPYVRDGLGQWQLRAELLEALQRAPETAEAEAVFHERLDRMRRRGTLVAGGLGEAAARVLYDSVQEAVEPYRRACLDWPQVCDETLRMESTLPDSGWTFEDGLSGWRRNERGEWGRIVLLASHLVRNKRYRIAPMMPAWLDHLAAHVHGRSLTTVLVSPQGCVRFEPLAPEQAAGQWRALWDAWQAGLCAALPVEIDAAGTWLRAGADPSPDSAAWREAEAGYARKVDEDLYLRRCYPDFGSLCADGGFFHWAETLYGATARAILPYPIAEEAGE</sequence>
<keyword evidence="2 10" id="KW-0547">Nucleotide-binding</keyword>
<name>A0ABV8S2P8_9BURK</name>
<proteinExistence type="inferred from homology"/>
<comment type="caution">
    <text evidence="12">The sequence shown here is derived from an EMBL/GenBank/DDBJ whole genome shotgun (WGS) entry which is preliminary data.</text>
</comment>
<dbReference type="Gene3D" id="1.10.10.990">
    <property type="match status" value="1"/>
</dbReference>